<evidence type="ECO:0000313" key="8">
    <source>
        <dbReference type="EMBL" id="QIZ31308.1"/>
    </source>
</evidence>
<dbReference type="InterPro" id="IPR002100">
    <property type="entry name" value="TF_MADSbox"/>
</dbReference>
<evidence type="ECO:0000256" key="2">
    <source>
        <dbReference type="ARBA" id="ARBA00023015"/>
    </source>
</evidence>
<dbReference type="PROSITE" id="PS00350">
    <property type="entry name" value="MADS_BOX_1"/>
    <property type="match status" value="1"/>
</dbReference>
<evidence type="ECO:0000256" key="4">
    <source>
        <dbReference type="ARBA" id="ARBA00023163"/>
    </source>
</evidence>
<dbReference type="GO" id="GO:0000977">
    <property type="term" value="F:RNA polymerase II transcription regulatory region sequence-specific DNA binding"/>
    <property type="evidence" value="ECO:0007669"/>
    <property type="project" value="InterPro"/>
</dbReference>
<evidence type="ECO:0000259" key="6">
    <source>
        <dbReference type="PROSITE" id="PS50066"/>
    </source>
</evidence>
<dbReference type="InterPro" id="IPR033896">
    <property type="entry name" value="MEF2-like_N"/>
</dbReference>
<dbReference type="PROSITE" id="PS50066">
    <property type="entry name" value="MADS_BOX_2"/>
    <property type="match status" value="1"/>
</dbReference>
<dbReference type="Gene3D" id="3.40.1810.10">
    <property type="entry name" value="Transcription factor, MADS-box"/>
    <property type="match status" value="1"/>
</dbReference>
<dbReference type="PANTHER" id="PTHR48019">
    <property type="entry name" value="SERUM RESPONSE FACTOR HOMOLOG"/>
    <property type="match status" value="1"/>
</dbReference>
<dbReference type="AlphaFoldDB" id="A0A6H1QUS0"/>
<dbReference type="GO" id="GO:0005634">
    <property type="term" value="C:nucleus"/>
    <property type="evidence" value="ECO:0007669"/>
    <property type="project" value="UniProtKB-SubCell"/>
</dbReference>
<protein>
    <submittedName>
        <fullName evidence="8">MADS-box protein SOC1-4</fullName>
    </submittedName>
</protein>
<dbReference type="InterPro" id="IPR002487">
    <property type="entry name" value="TF_Kbox"/>
</dbReference>
<dbReference type="FunFam" id="3.40.1810.10:FF:000003">
    <property type="entry name" value="MADS-box transcription factor MADS-MC"/>
    <property type="match status" value="1"/>
</dbReference>
<dbReference type="EMBL" id="MN790750">
    <property type="protein sequence ID" value="QIZ31308.1"/>
    <property type="molecule type" value="mRNA"/>
</dbReference>
<dbReference type="SUPFAM" id="SSF55455">
    <property type="entry name" value="SRF-like"/>
    <property type="match status" value="1"/>
</dbReference>
<dbReference type="Pfam" id="PF01486">
    <property type="entry name" value="K-box"/>
    <property type="match status" value="1"/>
</dbReference>
<evidence type="ECO:0000256" key="5">
    <source>
        <dbReference type="ARBA" id="ARBA00023242"/>
    </source>
</evidence>
<dbReference type="GO" id="GO:0045944">
    <property type="term" value="P:positive regulation of transcription by RNA polymerase II"/>
    <property type="evidence" value="ECO:0007669"/>
    <property type="project" value="InterPro"/>
</dbReference>
<evidence type="ECO:0000259" key="7">
    <source>
        <dbReference type="PROSITE" id="PS51297"/>
    </source>
</evidence>
<dbReference type="PRINTS" id="PR00404">
    <property type="entry name" value="MADSDOMAIN"/>
</dbReference>
<keyword evidence="2" id="KW-0805">Transcription regulation</keyword>
<dbReference type="Pfam" id="PF00319">
    <property type="entry name" value="SRF-TF"/>
    <property type="match status" value="1"/>
</dbReference>
<organism evidence="8">
    <name type="scientific">Larix kaempferi</name>
    <dbReference type="NCBI Taxonomy" id="54800"/>
    <lineage>
        <taxon>Eukaryota</taxon>
        <taxon>Viridiplantae</taxon>
        <taxon>Streptophyta</taxon>
        <taxon>Embryophyta</taxon>
        <taxon>Tracheophyta</taxon>
        <taxon>Spermatophyta</taxon>
        <taxon>Pinopsida</taxon>
        <taxon>Pinidae</taxon>
        <taxon>Conifers I</taxon>
        <taxon>Pinales</taxon>
        <taxon>Pinaceae</taxon>
        <taxon>Larix</taxon>
    </lineage>
</organism>
<dbReference type="GO" id="GO:0046983">
    <property type="term" value="F:protein dimerization activity"/>
    <property type="evidence" value="ECO:0007669"/>
    <property type="project" value="InterPro"/>
</dbReference>
<evidence type="ECO:0000256" key="1">
    <source>
        <dbReference type="ARBA" id="ARBA00004123"/>
    </source>
</evidence>
<feature type="domain" description="K-box" evidence="7">
    <location>
        <begin position="87"/>
        <end position="182"/>
    </location>
</feature>
<dbReference type="SMART" id="SM00432">
    <property type="entry name" value="MADS"/>
    <property type="match status" value="1"/>
</dbReference>
<keyword evidence="3" id="KW-0238">DNA-binding</keyword>
<dbReference type="InterPro" id="IPR036879">
    <property type="entry name" value="TF_MADSbox_sf"/>
</dbReference>
<dbReference type="PROSITE" id="PS51297">
    <property type="entry name" value="K_BOX"/>
    <property type="match status" value="1"/>
</dbReference>
<evidence type="ECO:0000256" key="3">
    <source>
        <dbReference type="ARBA" id="ARBA00023125"/>
    </source>
</evidence>
<dbReference type="GO" id="GO:0003700">
    <property type="term" value="F:DNA-binding transcription factor activity"/>
    <property type="evidence" value="ECO:0007669"/>
    <property type="project" value="InterPro"/>
</dbReference>
<proteinExistence type="evidence at transcript level"/>
<accession>A0A6H1QUS0</accession>
<dbReference type="InterPro" id="IPR050142">
    <property type="entry name" value="MADS-box/MEF2_TF"/>
</dbReference>
<keyword evidence="4" id="KW-0804">Transcription</keyword>
<dbReference type="CDD" id="cd00265">
    <property type="entry name" value="MADS_MEF2_like"/>
    <property type="match status" value="1"/>
</dbReference>
<reference evidence="8" key="1">
    <citation type="journal article" date="2020" name="Forests">
        <title>Effects of Cutting, Pruning, and Grafting on the Expression of Age-Related Genes in Larix kaempferi.</title>
        <authorList>
            <person name="Zhang Y."/>
            <person name="Zang Q.-L."/>
            <person name="Qi L.-W."/>
            <person name="Han S.-Y."/>
            <person name="Li W.-F."/>
        </authorList>
    </citation>
    <scope>NUCLEOTIDE SEQUENCE</scope>
</reference>
<name>A0A6H1QUS0_9CONI</name>
<sequence>MVRGKTQMKRIENTSSRQVTFSKRRNGLLKKAYELSVLCDAEVGLMVFSPGGRLHEFASTSMRQMLEKYTNYSQESGRSNTTEEQDTQYMKREIANMEERIRILESSQRNTLGEGLESFSMKELIELERQIEKGLSNIRAQKTKVLVDQIELLKRKCIDFQHVDSWVLTPPTNGLASMQDNEVETQLVIRPPNV</sequence>
<comment type="subcellular location">
    <subcellularLocation>
        <location evidence="1">Nucleus</location>
    </subcellularLocation>
</comment>
<feature type="domain" description="MADS-box" evidence="6">
    <location>
        <begin position="1"/>
        <end position="61"/>
    </location>
</feature>
<keyword evidence="5" id="KW-0539">Nucleus</keyword>